<comment type="caution">
    <text evidence="3">The sequence shown here is derived from an EMBL/GenBank/DDBJ whole genome shotgun (WGS) entry which is preliminary data.</text>
</comment>
<dbReference type="SUPFAM" id="SSF64182">
    <property type="entry name" value="DHH phosphoesterases"/>
    <property type="match status" value="1"/>
</dbReference>
<accession>A0AAV9XP88</accession>
<protein>
    <recommendedName>
        <fullName evidence="2">DDH domain-containing protein</fullName>
    </recommendedName>
</protein>
<dbReference type="Gene3D" id="3.90.1640.30">
    <property type="match status" value="1"/>
</dbReference>
<evidence type="ECO:0000313" key="3">
    <source>
        <dbReference type="EMBL" id="KAK6543615.1"/>
    </source>
</evidence>
<name>A0AAV9XP88_9PEZI</name>
<feature type="domain" description="DDH" evidence="2">
    <location>
        <begin position="63"/>
        <end position="207"/>
    </location>
</feature>
<organism evidence="3 4">
    <name type="scientific">Orbilia ellipsospora</name>
    <dbReference type="NCBI Taxonomy" id="2528407"/>
    <lineage>
        <taxon>Eukaryota</taxon>
        <taxon>Fungi</taxon>
        <taxon>Dikarya</taxon>
        <taxon>Ascomycota</taxon>
        <taxon>Pezizomycotina</taxon>
        <taxon>Orbiliomycetes</taxon>
        <taxon>Orbiliales</taxon>
        <taxon>Orbiliaceae</taxon>
        <taxon>Orbilia</taxon>
    </lineage>
</organism>
<reference evidence="3 4" key="1">
    <citation type="submission" date="2019-10" db="EMBL/GenBank/DDBJ databases">
        <authorList>
            <person name="Palmer J.M."/>
        </authorList>
    </citation>
    <scope>NUCLEOTIDE SEQUENCE [LARGE SCALE GENOMIC DNA]</scope>
    <source>
        <strain evidence="3 4">TWF694</strain>
    </source>
</reference>
<dbReference type="PANTHER" id="PTHR30255:SF2">
    <property type="entry name" value="SINGLE-STRANDED-DNA-SPECIFIC EXONUCLEASE RECJ"/>
    <property type="match status" value="1"/>
</dbReference>
<dbReference type="InterPro" id="IPR051673">
    <property type="entry name" value="SSDNA_exonuclease_RecJ"/>
</dbReference>
<dbReference type="Pfam" id="PF01368">
    <property type="entry name" value="DHH"/>
    <property type="match status" value="1"/>
</dbReference>
<feature type="region of interest" description="Disordered" evidence="1">
    <location>
        <begin position="386"/>
        <end position="425"/>
    </location>
</feature>
<evidence type="ECO:0000313" key="4">
    <source>
        <dbReference type="Proteomes" id="UP001365542"/>
    </source>
</evidence>
<dbReference type="Proteomes" id="UP001365542">
    <property type="component" value="Unassembled WGS sequence"/>
</dbReference>
<gene>
    <name evidence="3" type="ORF">TWF694_000357</name>
</gene>
<dbReference type="InterPro" id="IPR001667">
    <property type="entry name" value="DDH_dom"/>
</dbReference>
<evidence type="ECO:0000256" key="1">
    <source>
        <dbReference type="SAM" id="MobiDB-lite"/>
    </source>
</evidence>
<dbReference type="PANTHER" id="PTHR30255">
    <property type="entry name" value="SINGLE-STRANDED-DNA-SPECIFIC EXONUCLEASE RECJ"/>
    <property type="match status" value="1"/>
</dbReference>
<sequence length="528" mass="57747">MGPKRKTTDSELATSPRKREKVALEPQNEVGSQYLNWPAPEKAIQEARDFILVSAISSQPTLLVPDRDCDGLSSGHILRRTLIALGKAKGNIAVHFVGKGRNVHAEEERTKLEKRALNGEAFGSIIVLDQGSNDENEIAKGINTLIVDHHFSKKFPKNAVICSACESPPIATSSLLTYIVCKGLLLENGLFSPEVKKALTWLALIGIVGDLGPNVPLDQDPYPSELHEANITHKTSVSKLVPFLNAPRRTPSSDPGDSWELLRIACDAVPSIDPKTIMSLTSDNPPTDPDLRTLRSILLNLDKARDATFQETERCSHTPPIFSEDGRLAILTINSEYQVHPLIATRWAGHLKSKQLVAVGCANTGYLPGKVNFSCRLAKGSIKARNEAVEKKTGKKRRNPDDKYSKANEAAGMFENESDTDEEGKDEQNIISLLRGYAAEDESFAVKLGEAEEKGEVSFAKGHKEASGGSLTPELWEMFTTKCLKLLKRGSGDTNINTKEKKAEAAAKKNGNTLDNYFFSPKKKKPGS</sequence>
<feature type="region of interest" description="Disordered" evidence="1">
    <location>
        <begin position="1"/>
        <end position="27"/>
    </location>
</feature>
<dbReference type="InterPro" id="IPR038763">
    <property type="entry name" value="DHH_sf"/>
</dbReference>
<proteinExistence type="predicted"/>
<keyword evidence="4" id="KW-1185">Reference proteome</keyword>
<dbReference type="AlphaFoldDB" id="A0AAV9XP88"/>
<feature type="compositionally biased region" description="Acidic residues" evidence="1">
    <location>
        <begin position="416"/>
        <end position="425"/>
    </location>
</feature>
<dbReference type="EMBL" id="JAVHJO010000001">
    <property type="protein sequence ID" value="KAK6543615.1"/>
    <property type="molecule type" value="Genomic_DNA"/>
</dbReference>
<evidence type="ECO:0000259" key="2">
    <source>
        <dbReference type="Pfam" id="PF01368"/>
    </source>
</evidence>